<keyword evidence="2" id="KW-0472">Membrane</keyword>
<dbReference type="AlphaFoldDB" id="A0A4V2EU52"/>
<name>A0A4V2EU52_9PSEU</name>
<feature type="transmembrane region" description="Helical" evidence="2">
    <location>
        <begin position="62"/>
        <end position="86"/>
    </location>
</feature>
<evidence type="ECO:0000313" key="3">
    <source>
        <dbReference type="EMBL" id="RZS43363.1"/>
    </source>
</evidence>
<dbReference type="Proteomes" id="UP000294257">
    <property type="component" value="Unassembled WGS sequence"/>
</dbReference>
<keyword evidence="4" id="KW-1185">Reference proteome</keyword>
<proteinExistence type="predicted"/>
<feature type="compositionally biased region" description="Pro residues" evidence="1">
    <location>
        <begin position="148"/>
        <end position="158"/>
    </location>
</feature>
<feature type="compositionally biased region" description="Basic and acidic residues" evidence="1">
    <location>
        <begin position="112"/>
        <end position="139"/>
    </location>
</feature>
<sequence>MSDKPDEPTDQPSDEPAREPVEDSVNEQQKTEKATPAEPVVESAPAAAAVPAPRKPAKQVKVWVAAAIGGGVLVAGGLGGFFIGFASGDDDYRDRRYAPAVGKMDPRYGPGYRDRGYGDRDYWPRRGPYQDRRSPHDEQQPPTSATPTPSPTPSPTPG</sequence>
<protein>
    <submittedName>
        <fullName evidence="3">Uncharacterized protein</fullName>
    </submittedName>
</protein>
<feature type="region of interest" description="Disordered" evidence="1">
    <location>
        <begin position="1"/>
        <end position="58"/>
    </location>
</feature>
<dbReference type="RefSeq" id="WP_130343221.1">
    <property type="nucleotide sequence ID" value="NZ_SGWQ01000002.1"/>
</dbReference>
<accession>A0A4V2EU52</accession>
<gene>
    <name evidence="3" type="ORF">EV193_102342</name>
</gene>
<feature type="region of interest" description="Disordered" evidence="1">
    <location>
        <begin position="86"/>
        <end position="158"/>
    </location>
</feature>
<keyword evidence="2" id="KW-1133">Transmembrane helix</keyword>
<evidence type="ECO:0000256" key="1">
    <source>
        <dbReference type="SAM" id="MobiDB-lite"/>
    </source>
</evidence>
<organism evidence="3 4">
    <name type="scientific">Herbihabitans rhizosphaerae</name>
    <dbReference type="NCBI Taxonomy" id="1872711"/>
    <lineage>
        <taxon>Bacteria</taxon>
        <taxon>Bacillati</taxon>
        <taxon>Actinomycetota</taxon>
        <taxon>Actinomycetes</taxon>
        <taxon>Pseudonocardiales</taxon>
        <taxon>Pseudonocardiaceae</taxon>
        <taxon>Herbihabitans</taxon>
    </lineage>
</organism>
<evidence type="ECO:0000256" key="2">
    <source>
        <dbReference type="SAM" id="Phobius"/>
    </source>
</evidence>
<feature type="compositionally biased region" description="Low complexity" evidence="1">
    <location>
        <begin position="36"/>
        <end position="52"/>
    </location>
</feature>
<reference evidence="3 4" key="1">
    <citation type="submission" date="2019-02" db="EMBL/GenBank/DDBJ databases">
        <title>Genomic Encyclopedia of Type Strains, Phase IV (KMG-IV): sequencing the most valuable type-strain genomes for metagenomic binning, comparative biology and taxonomic classification.</title>
        <authorList>
            <person name="Goeker M."/>
        </authorList>
    </citation>
    <scope>NUCLEOTIDE SEQUENCE [LARGE SCALE GENOMIC DNA]</scope>
    <source>
        <strain evidence="3 4">DSM 101727</strain>
    </source>
</reference>
<keyword evidence="2" id="KW-0812">Transmembrane</keyword>
<dbReference type="EMBL" id="SGWQ01000002">
    <property type="protein sequence ID" value="RZS43363.1"/>
    <property type="molecule type" value="Genomic_DNA"/>
</dbReference>
<comment type="caution">
    <text evidence="3">The sequence shown here is derived from an EMBL/GenBank/DDBJ whole genome shotgun (WGS) entry which is preliminary data.</text>
</comment>
<evidence type="ECO:0000313" key="4">
    <source>
        <dbReference type="Proteomes" id="UP000294257"/>
    </source>
</evidence>